<evidence type="ECO:0000313" key="3">
    <source>
        <dbReference type="Proteomes" id="UP000244910"/>
    </source>
</evidence>
<gene>
    <name evidence="2" type="ORF">B9W14_04960</name>
</gene>
<dbReference type="InterPro" id="IPR032619">
    <property type="entry name" value="DUF4883"/>
</dbReference>
<feature type="transmembrane region" description="Helical" evidence="1">
    <location>
        <begin position="6"/>
        <end position="25"/>
    </location>
</feature>
<accession>A0A2U8DNR4</accession>
<dbReference type="Pfam" id="PF16224">
    <property type="entry name" value="DUF4883"/>
    <property type="match status" value="1"/>
</dbReference>
<evidence type="ECO:0000256" key="1">
    <source>
        <dbReference type="SAM" id="Phobius"/>
    </source>
</evidence>
<evidence type="ECO:0000313" key="2">
    <source>
        <dbReference type="EMBL" id="AWI03864.1"/>
    </source>
</evidence>
<dbReference type="Proteomes" id="UP000244910">
    <property type="component" value="Chromosome"/>
</dbReference>
<dbReference type="AlphaFoldDB" id="A0A2U8DNR4"/>
<dbReference type="Gene3D" id="3.30.1490.410">
    <property type="entry name" value="Uncharacterised protein PF16224, DUF4883"/>
    <property type="match status" value="1"/>
</dbReference>
<keyword evidence="3" id="KW-1185">Reference proteome</keyword>
<dbReference type="PROSITE" id="PS51257">
    <property type="entry name" value="PROKAR_LIPOPROTEIN"/>
    <property type="match status" value="1"/>
</dbReference>
<proteinExistence type="predicted"/>
<dbReference type="CDD" id="cd15786">
    <property type="entry name" value="CPF_1278_like"/>
    <property type="match status" value="1"/>
</dbReference>
<name>A0A2U8DNR4_9CLOT</name>
<keyword evidence="1" id="KW-1133">Transmembrane helix</keyword>
<protein>
    <recommendedName>
        <fullName evidence="4">Lipoprotein</fullName>
    </recommendedName>
</protein>
<reference evidence="3" key="1">
    <citation type="submission" date="2017-04" db="EMBL/GenBank/DDBJ databases">
        <authorList>
            <person name="Song Y."/>
            <person name="Cho B.-K."/>
        </authorList>
    </citation>
    <scope>NUCLEOTIDE SEQUENCE [LARGE SCALE GENOMIC DNA]</scope>
    <source>
        <strain evidence="3">SL1</strain>
    </source>
</reference>
<dbReference type="KEGG" id="cdrk:B9W14_04960"/>
<keyword evidence="1" id="KW-0472">Membrane</keyword>
<keyword evidence="1" id="KW-0812">Transmembrane</keyword>
<organism evidence="2 3">
    <name type="scientific">Clostridium drakei</name>
    <dbReference type="NCBI Taxonomy" id="332101"/>
    <lineage>
        <taxon>Bacteria</taxon>
        <taxon>Bacillati</taxon>
        <taxon>Bacillota</taxon>
        <taxon>Clostridia</taxon>
        <taxon>Eubacteriales</taxon>
        <taxon>Clostridiaceae</taxon>
        <taxon>Clostridium</taxon>
    </lineage>
</organism>
<sequence length="157" mass="18597">MKKIWLYLSMSFIIAIIFVGCNYNLSNIMYNKNKPNNFYYTNLLAKDLTLETSYKCIALDTNLCKEKEIDIENKLIFKNMLKSLNKNNFIAKPKDLPSKPAYKIFFTFNKEKMVISVYNEKFISIYPWDGNYGMDYIDMKEVPISLNLYSLCKFIFN</sequence>
<evidence type="ECO:0008006" key="4">
    <source>
        <dbReference type="Google" id="ProtNLM"/>
    </source>
</evidence>
<dbReference type="OrthoDB" id="1937023at2"/>
<dbReference type="RefSeq" id="WP_032077765.1">
    <property type="nucleotide sequence ID" value="NZ_CP020953.1"/>
</dbReference>
<dbReference type="EMBL" id="CP020953">
    <property type="protein sequence ID" value="AWI03864.1"/>
    <property type="molecule type" value="Genomic_DNA"/>
</dbReference>